<dbReference type="InterPro" id="IPR032799">
    <property type="entry name" value="TAXi_C"/>
</dbReference>
<keyword evidence="6 12" id="KW-0064">Aspartyl protease</keyword>
<dbReference type="InterPro" id="IPR001461">
    <property type="entry name" value="Aspartic_peptidase_A1"/>
</dbReference>
<sequence>MAKMYLVVLSVIFLLMECVYAVIYSSRLIHRFSDEVKARRVARRKGGEVNGLWPERKSLEYYRVVASTDLQRQKMKLGPQFQFLFPSEGSKTLWFGNDFGWLHYTWIDIGTPNVSFLVALDAGSDLLWLPCDCMQCAPLSASYYNSLDRDLHEYNPSDSGTSKYLSCSHWLCELGSSCKSPEQSCPYTVNYYSEDTSTSGLLVEDVLHLASGSTDASNKSVRLPVVIGCGSKQSGGYLDGIAPDGLMGLGLGNISVPSFLAKAGFIRNSFSLCFDEDGSGRIYFGDQGLAIQQATPFLASDGKYVTYIVGMEACCIGGSCLEQTSFKVLVDSGSSFTYIPNEIYKRVVQEFDRRVNATKASFEGYPWQYCYRSSFEGLPKTPSVTLKFASNNSFVVDNPVFVIHGTEGVDGFCLAIQPADEDIGTIGQNFMTGYRMVFDRENLKLGWSHSNCHDLGDGKNMPLTPSPNVSSPNSLPTTEQQNTTNGHAVAPAVAGRTPSKSSAASIRQMTFQLCLAELLLLYTTAYIF</sequence>
<keyword evidence="10" id="KW-0449">Lipoprotein</keyword>
<dbReference type="GO" id="GO:0006508">
    <property type="term" value="P:proteolysis"/>
    <property type="evidence" value="ECO:0007669"/>
    <property type="project" value="UniProtKB-KW"/>
</dbReference>
<dbReference type="AlphaFoldDB" id="A0ABC8UXG3"/>
<comment type="similarity">
    <text evidence="2 12">Belongs to the peptidase A1 family.</text>
</comment>
<dbReference type="InterPro" id="IPR001969">
    <property type="entry name" value="Aspartic_peptidase_AS"/>
</dbReference>
<dbReference type="PROSITE" id="PS00141">
    <property type="entry name" value="ASP_PROTEASE"/>
    <property type="match status" value="1"/>
</dbReference>
<dbReference type="FunFam" id="2.40.70.10:FF:000012">
    <property type="entry name" value="Aspartyl protease family protein 1"/>
    <property type="match status" value="1"/>
</dbReference>
<comment type="subcellular location">
    <subcellularLocation>
        <location evidence="1">Cell membrane</location>
        <topology evidence="1">Lipid-anchor</topology>
    </subcellularLocation>
</comment>
<evidence type="ECO:0000256" key="13">
    <source>
        <dbReference type="SAM" id="MobiDB-lite"/>
    </source>
</evidence>
<evidence type="ECO:0000256" key="11">
    <source>
        <dbReference type="PIRSR" id="PIRSR601461-1"/>
    </source>
</evidence>
<dbReference type="Pfam" id="PF14541">
    <property type="entry name" value="TAXi_C"/>
    <property type="match status" value="1"/>
</dbReference>
<feature type="region of interest" description="Disordered" evidence="13">
    <location>
        <begin position="456"/>
        <end position="484"/>
    </location>
</feature>
<dbReference type="GO" id="GO:0004190">
    <property type="term" value="F:aspartic-type endopeptidase activity"/>
    <property type="evidence" value="ECO:0007669"/>
    <property type="project" value="UniProtKB-KW"/>
</dbReference>
<feature type="compositionally biased region" description="Low complexity" evidence="13">
    <location>
        <begin position="462"/>
        <end position="478"/>
    </location>
</feature>
<evidence type="ECO:0000256" key="1">
    <source>
        <dbReference type="ARBA" id="ARBA00004193"/>
    </source>
</evidence>
<evidence type="ECO:0000256" key="12">
    <source>
        <dbReference type="RuleBase" id="RU000454"/>
    </source>
</evidence>
<feature type="chain" id="PRO_5044768953" description="Peptidase A1 domain-containing protein" evidence="14">
    <location>
        <begin position="22"/>
        <end position="528"/>
    </location>
</feature>
<evidence type="ECO:0000256" key="4">
    <source>
        <dbReference type="ARBA" id="ARBA00022670"/>
    </source>
</evidence>
<evidence type="ECO:0000313" key="16">
    <source>
        <dbReference type="EMBL" id="CAK9185771.1"/>
    </source>
</evidence>
<dbReference type="PROSITE" id="PS51767">
    <property type="entry name" value="PEPTIDASE_A1"/>
    <property type="match status" value="1"/>
</dbReference>
<keyword evidence="7 12" id="KW-0378">Hydrolase</keyword>
<dbReference type="InterPro" id="IPR032861">
    <property type="entry name" value="TAXi_N"/>
</dbReference>
<reference evidence="16 17" key="1">
    <citation type="submission" date="2024-02" db="EMBL/GenBank/DDBJ databases">
        <authorList>
            <person name="Vignale AGUSTIN F."/>
            <person name="Sosa J E."/>
            <person name="Modenutti C."/>
        </authorList>
    </citation>
    <scope>NUCLEOTIDE SEQUENCE [LARGE SCALE GENOMIC DNA]</scope>
</reference>
<accession>A0ABC8UXG3</accession>
<proteinExistence type="inferred from homology"/>
<dbReference type="InterPro" id="IPR021109">
    <property type="entry name" value="Peptidase_aspartic_dom_sf"/>
</dbReference>
<feature type="active site" evidence="11">
    <location>
        <position position="331"/>
    </location>
</feature>
<dbReference type="PANTHER" id="PTHR13683">
    <property type="entry name" value="ASPARTYL PROTEASES"/>
    <property type="match status" value="1"/>
</dbReference>
<evidence type="ECO:0000313" key="17">
    <source>
        <dbReference type="Proteomes" id="UP001642360"/>
    </source>
</evidence>
<keyword evidence="17" id="KW-1185">Reference proteome</keyword>
<keyword evidence="5 14" id="KW-0732">Signal</keyword>
<evidence type="ECO:0000256" key="14">
    <source>
        <dbReference type="SAM" id="SignalP"/>
    </source>
</evidence>
<gene>
    <name evidence="16" type="ORF">ILEXP_LOCUS56194</name>
</gene>
<evidence type="ECO:0000256" key="2">
    <source>
        <dbReference type="ARBA" id="ARBA00007447"/>
    </source>
</evidence>
<feature type="signal peptide" evidence="14">
    <location>
        <begin position="1"/>
        <end position="21"/>
    </location>
</feature>
<dbReference type="Pfam" id="PF14543">
    <property type="entry name" value="TAXi_N"/>
    <property type="match status" value="1"/>
</dbReference>
<evidence type="ECO:0000256" key="8">
    <source>
        <dbReference type="ARBA" id="ARBA00023136"/>
    </source>
</evidence>
<dbReference type="InterPro" id="IPR033121">
    <property type="entry name" value="PEPTIDASE_A1"/>
</dbReference>
<dbReference type="Gene3D" id="2.40.70.10">
    <property type="entry name" value="Acid Proteases"/>
    <property type="match status" value="2"/>
</dbReference>
<keyword evidence="8" id="KW-0472">Membrane</keyword>
<name>A0ABC8UXG3_9AQUA</name>
<dbReference type="PRINTS" id="PR00792">
    <property type="entry name" value="PEPSIN"/>
</dbReference>
<comment type="caution">
    <text evidence="16">The sequence shown here is derived from an EMBL/GenBank/DDBJ whole genome shotgun (WGS) entry which is preliminary data.</text>
</comment>
<dbReference type="FunFam" id="2.40.70.10:FF:000014">
    <property type="entry name" value="Aspartyl protease family protein 1"/>
    <property type="match status" value="1"/>
</dbReference>
<feature type="active site" evidence="11">
    <location>
        <position position="121"/>
    </location>
</feature>
<evidence type="ECO:0000256" key="10">
    <source>
        <dbReference type="ARBA" id="ARBA00023288"/>
    </source>
</evidence>
<evidence type="ECO:0000256" key="6">
    <source>
        <dbReference type="ARBA" id="ARBA00022750"/>
    </source>
</evidence>
<evidence type="ECO:0000259" key="15">
    <source>
        <dbReference type="PROSITE" id="PS51767"/>
    </source>
</evidence>
<evidence type="ECO:0000256" key="5">
    <source>
        <dbReference type="ARBA" id="ARBA00022729"/>
    </source>
</evidence>
<evidence type="ECO:0000256" key="3">
    <source>
        <dbReference type="ARBA" id="ARBA00022475"/>
    </source>
</evidence>
<feature type="domain" description="Peptidase A1" evidence="15">
    <location>
        <begin position="103"/>
        <end position="448"/>
    </location>
</feature>
<organism evidence="16 17">
    <name type="scientific">Ilex paraguariensis</name>
    <name type="common">yerba mate</name>
    <dbReference type="NCBI Taxonomy" id="185542"/>
    <lineage>
        <taxon>Eukaryota</taxon>
        <taxon>Viridiplantae</taxon>
        <taxon>Streptophyta</taxon>
        <taxon>Embryophyta</taxon>
        <taxon>Tracheophyta</taxon>
        <taxon>Spermatophyta</taxon>
        <taxon>Magnoliopsida</taxon>
        <taxon>eudicotyledons</taxon>
        <taxon>Gunneridae</taxon>
        <taxon>Pentapetalae</taxon>
        <taxon>asterids</taxon>
        <taxon>campanulids</taxon>
        <taxon>Aquifoliales</taxon>
        <taxon>Aquifoliaceae</taxon>
        <taxon>Ilex</taxon>
    </lineage>
</organism>
<evidence type="ECO:0000256" key="7">
    <source>
        <dbReference type="ARBA" id="ARBA00022801"/>
    </source>
</evidence>
<dbReference type="SUPFAM" id="SSF50630">
    <property type="entry name" value="Acid proteases"/>
    <property type="match status" value="1"/>
</dbReference>
<keyword evidence="9" id="KW-0325">Glycoprotein</keyword>
<keyword evidence="4 12" id="KW-0645">Protease</keyword>
<evidence type="ECO:0000256" key="9">
    <source>
        <dbReference type="ARBA" id="ARBA00023180"/>
    </source>
</evidence>
<dbReference type="EMBL" id="CAUOFW020009435">
    <property type="protein sequence ID" value="CAK9185771.1"/>
    <property type="molecule type" value="Genomic_DNA"/>
</dbReference>
<keyword evidence="3" id="KW-1003">Cell membrane</keyword>
<dbReference type="GO" id="GO:0005886">
    <property type="term" value="C:plasma membrane"/>
    <property type="evidence" value="ECO:0007669"/>
    <property type="project" value="UniProtKB-SubCell"/>
</dbReference>
<dbReference type="PANTHER" id="PTHR13683:SF743">
    <property type="entry name" value="ASPARTIC PROTEINASE-LIKE PROTEIN 1"/>
    <property type="match status" value="1"/>
</dbReference>
<dbReference type="Proteomes" id="UP001642360">
    <property type="component" value="Unassembled WGS sequence"/>
</dbReference>
<protein>
    <recommendedName>
        <fullName evidence="15">Peptidase A1 domain-containing protein</fullName>
    </recommendedName>
</protein>